<reference evidence="5" key="2">
    <citation type="submission" date="2025-09" db="UniProtKB">
        <authorList>
            <consortium name="Ensembl"/>
        </authorList>
    </citation>
    <scope>IDENTIFICATION</scope>
</reference>
<dbReference type="InterPro" id="IPR003598">
    <property type="entry name" value="Ig_sub2"/>
</dbReference>
<dbReference type="InterPro" id="IPR013783">
    <property type="entry name" value="Ig-like_fold"/>
</dbReference>
<dbReference type="Gene3D" id="2.60.40.10">
    <property type="entry name" value="Immunoglobulins"/>
    <property type="match status" value="1"/>
</dbReference>
<protein>
    <recommendedName>
        <fullName evidence="4">Ig-like domain-containing protein</fullName>
    </recommendedName>
</protein>
<dbReference type="SMART" id="SM00408">
    <property type="entry name" value="IGc2"/>
    <property type="match status" value="1"/>
</dbReference>
<feature type="domain" description="Ig-like" evidence="4">
    <location>
        <begin position="56"/>
        <end position="149"/>
    </location>
</feature>
<dbReference type="PROSITE" id="PS50835">
    <property type="entry name" value="IG_LIKE"/>
    <property type="match status" value="1"/>
</dbReference>
<dbReference type="SUPFAM" id="SSF48726">
    <property type="entry name" value="Immunoglobulin"/>
    <property type="match status" value="1"/>
</dbReference>
<dbReference type="InterPro" id="IPR007110">
    <property type="entry name" value="Ig-like_dom"/>
</dbReference>
<accession>A0A8C5TS67</accession>
<proteinExistence type="predicted"/>
<name>A0A8C5TS67_9PASS</name>
<keyword evidence="3" id="KW-1280">Immunoglobulin</keyword>
<dbReference type="InterPro" id="IPR036179">
    <property type="entry name" value="Ig-like_dom_sf"/>
</dbReference>
<dbReference type="InterPro" id="IPR050199">
    <property type="entry name" value="IgHV"/>
</dbReference>
<organism evidence="5 6">
    <name type="scientific">Malurus cyaneus samueli</name>
    <dbReference type="NCBI Taxonomy" id="2593467"/>
    <lineage>
        <taxon>Eukaryota</taxon>
        <taxon>Metazoa</taxon>
        <taxon>Chordata</taxon>
        <taxon>Craniata</taxon>
        <taxon>Vertebrata</taxon>
        <taxon>Euteleostomi</taxon>
        <taxon>Archelosauria</taxon>
        <taxon>Archosauria</taxon>
        <taxon>Dinosauria</taxon>
        <taxon>Saurischia</taxon>
        <taxon>Theropoda</taxon>
        <taxon>Coelurosauria</taxon>
        <taxon>Aves</taxon>
        <taxon>Neognathae</taxon>
        <taxon>Neoaves</taxon>
        <taxon>Telluraves</taxon>
        <taxon>Australaves</taxon>
        <taxon>Passeriformes</taxon>
        <taxon>Meliphagoidea</taxon>
        <taxon>Maluridae</taxon>
        <taxon>Malurus</taxon>
    </lineage>
</organism>
<dbReference type="AlphaFoldDB" id="A0A8C5TS67"/>
<dbReference type="OrthoDB" id="9426090at2759"/>
<keyword evidence="2" id="KW-1064">Adaptive immunity</keyword>
<reference evidence="5" key="1">
    <citation type="submission" date="2025-08" db="UniProtKB">
        <authorList>
            <consortium name="Ensembl"/>
        </authorList>
    </citation>
    <scope>IDENTIFICATION</scope>
</reference>
<dbReference type="Proteomes" id="UP000694560">
    <property type="component" value="Unplaced"/>
</dbReference>
<sequence length="149" mass="16288">AISGKKCGCGGPGALGHWDKVLALWSLPARFLRSPSAGLWAQWTLQEAGGGLRAAGDSVTLSCRGSGFTFRNYGIRWYRQSPGGTLEWVSYISYDPKVFRFDQSVKGRARISRDNSRSEAYLSLQTLHPNDSARYFCAVHTGKGSPAEL</sequence>
<evidence type="ECO:0000259" key="4">
    <source>
        <dbReference type="PROSITE" id="PS50835"/>
    </source>
</evidence>
<keyword evidence="1" id="KW-0391">Immunity</keyword>
<dbReference type="InterPro" id="IPR013106">
    <property type="entry name" value="Ig_V-set"/>
</dbReference>
<evidence type="ECO:0000256" key="3">
    <source>
        <dbReference type="ARBA" id="ARBA00043265"/>
    </source>
</evidence>
<dbReference type="PANTHER" id="PTHR23266">
    <property type="entry name" value="IMMUNOGLOBULIN HEAVY CHAIN"/>
    <property type="match status" value="1"/>
</dbReference>
<dbReference type="GO" id="GO:0005576">
    <property type="term" value="C:extracellular region"/>
    <property type="evidence" value="ECO:0007669"/>
    <property type="project" value="UniProtKB-ARBA"/>
</dbReference>
<evidence type="ECO:0000256" key="1">
    <source>
        <dbReference type="ARBA" id="ARBA00022859"/>
    </source>
</evidence>
<evidence type="ECO:0000256" key="2">
    <source>
        <dbReference type="ARBA" id="ARBA00023130"/>
    </source>
</evidence>
<keyword evidence="6" id="KW-1185">Reference proteome</keyword>
<dbReference type="SMART" id="SM00406">
    <property type="entry name" value="IGv"/>
    <property type="match status" value="1"/>
</dbReference>
<evidence type="ECO:0000313" key="5">
    <source>
        <dbReference type="Ensembl" id="ENSMCSP00000010118.1"/>
    </source>
</evidence>
<dbReference type="Ensembl" id="ENSMCST00000010378.1">
    <property type="protein sequence ID" value="ENSMCSP00000010118.1"/>
    <property type="gene ID" value="ENSMCSG00000007185.1"/>
</dbReference>
<dbReference type="GO" id="GO:0019814">
    <property type="term" value="C:immunoglobulin complex"/>
    <property type="evidence" value="ECO:0007669"/>
    <property type="project" value="UniProtKB-KW"/>
</dbReference>
<evidence type="ECO:0000313" key="6">
    <source>
        <dbReference type="Proteomes" id="UP000694560"/>
    </source>
</evidence>
<dbReference type="GO" id="GO:0002250">
    <property type="term" value="P:adaptive immune response"/>
    <property type="evidence" value="ECO:0007669"/>
    <property type="project" value="UniProtKB-KW"/>
</dbReference>
<dbReference type="Pfam" id="PF07686">
    <property type="entry name" value="V-set"/>
    <property type="match status" value="1"/>
</dbReference>